<evidence type="ECO:0000256" key="1">
    <source>
        <dbReference type="SAM" id="MobiDB-lite"/>
    </source>
</evidence>
<keyword evidence="2" id="KW-1185">Reference proteome</keyword>
<protein>
    <submittedName>
        <fullName evidence="3">Secreted protein</fullName>
    </submittedName>
</protein>
<sequence>MLKNTGTVTCATWRITCCTSWPGLAISTEARRPTCGSHSARASALGHARQPRPGRRASGSSSAGSCSSSRPAE</sequence>
<dbReference type="WBParaSite" id="maker-uti_cns_0006276-snap-gene-0.2-mRNA-1">
    <property type="protein sequence ID" value="maker-uti_cns_0006276-snap-gene-0.2-mRNA-1"/>
    <property type="gene ID" value="maker-uti_cns_0006276-snap-gene-0.2"/>
</dbReference>
<feature type="compositionally biased region" description="Low complexity" evidence="1">
    <location>
        <begin position="56"/>
        <end position="73"/>
    </location>
</feature>
<dbReference type="AlphaFoldDB" id="A0A1I8HHX7"/>
<proteinExistence type="predicted"/>
<dbReference type="Proteomes" id="UP000095280">
    <property type="component" value="Unplaced"/>
</dbReference>
<organism evidence="2 3">
    <name type="scientific">Macrostomum lignano</name>
    <dbReference type="NCBI Taxonomy" id="282301"/>
    <lineage>
        <taxon>Eukaryota</taxon>
        <taxon>Metazoa</taxon>
        <taxon>Spiralia</taxon>
        <taxon>Lophotrochozoa</taxon>
        <taxon>Platyhelminthes</taxon>
        <taxon>Rhabditophora</taxon>
        <taxon>Macrostomorpha</taxon>
        <taxon>Macrostomida</taxon>
        <taxon>Macrostomidae</taxon>
        <taxon>Macrostomum</taxon>
    </lineage>
</organism>
<name>A0A1I8HHX7_9PLAT</name>
<evidence type="ECO:0000313" key="2">
    <source>
        <dbReference type="Proteomes" id="UP000095280"/>
    </source>
</evidence>
<feature type="region of interest" description="Disordered" evidence="1">
    <location>
        <begin position="30"/>
        <end position="73"/>
    </location>
</feature>
<reference evidence="3" key="1">
    <citation type="submission" date="2016-11" db="UniProtKB">
        <authorList>
            <consortium name="WormBaseParasite"/>
        </authorList>
    </citation>
    <scope>IDENTIFICATION</scope>
</reference>
<accession>A0A1I8HHX7</accession>
<evidence type="ECO:0000313" key="3">
    <source>
        <dbReference type="WBParaSite" id="maker-uti_cns_0006276-snap-gene-0.2-mRNA-1"/>
    </source>
</evidence>